<evidence type="ECO:0000256" key="3">
    <source>
        <dbReference type="ARBA" id="ARBA00022723"/>
    </source>
</evidence>
<dbReference type="SUPFAM" id="SSF53383">
    <property type="entry name" value="PLP-dependent transferases"/>
    <property type="match status" value="1"/>
</dbReference>
<keyword evidence="4" id="KW-0663">Pyridoxal phosphate</keyword>
<dbReference type="InterPro" id="IPR015421">
    <property type="entry name" value="PyrdxlP-dep_Trfase_major"/>
</dbReference>
<keyword evidence="3" id="KW-0479">Metal-binding</keyword>
<evidence type="ECO:0000256" key="6">
    <source>
        <dbReference type="ARBA" id="ARBA00023014"/>
    </source>
</evidence>
<evidence type="ECO:0000313" key="9">
    <source>
        <dbReference type="Proteomes" id="UP000823937"/>
    </source>
</evidence>
<reference evidence="8" key="2">
    <citation type="submission" date="2021-04" db="EMBL/GenBank/DDBJ databases">
        <authorList>
            <person name="Gilroy R."/>
        </authorList>
    </citation>
    <scope>NUCLEOTIDE SEQUENCE</scope>
    <source>
        <strain evidence="8">CHK169-2315</strain>
    </source>
</reference>
<dbReference type="InterPro" id="IPR015422">
    <property type="entry name" value="PyrdxlP-dep_Trfase_small"/>
</dbReference>
<proteinExistence type="inferred from homology"/>
<protein>
    <submittedName>
        <fullName evidence="8">Cysteine desulfurase</fullName>
    </submittedName>
</protein>
<dbReference type="GO" id="GO:0051536">
    <property type="term" value="F:iron-sulfur cluster binding"/>
    <property type="evidence" value="ECO:0007669"/>
    <property type="project" value="UniProtKB-KW"/>
</dbReference>
<gene>
    <name evidence="8" type="ORF">H9895_01725</name>
</gene>
<evidence type="ECO:0000259" key="7">
    <source>
        <dbReference type="Pfam" id="PF00266"/>
    </source>
</evidence>
<dbReference type="Proteomes" id="UP000823937">
    <property type="component" value="Unassembled WGS sequence"/>
</dbReference>
<organism evidence="8 9">
    <name type="scientific">Candidatus Pseudogracilibacillus intestinigallinarum</name>
    <dbReference type="NCBI Taxonomy" id="2838742"/>
    <lineage>
        <taxon>Bacteria</taxon>
        <taxon>Bacillati</taxon>
        <taxon>Bacillota</taxon>
        <taxon>Bacilli</taxon>
        <taxon>Bacillales</taxon>
        <taxon>Bacillaceae</taxon>
        <taxon>Pseudogracilibacillus</taxon>
    </lineage>
</organism>
<comment type="similarity">
    <text evidence="2">Belongs to the class-V pyridoxal-phosphate-dependent aminotransferase family. NifS/IscS subfamily.</text>
</comment>
<dbReference type="Pfam" id="PF00266">
    <property type="entry name" value="Aminotran_5"/>
    <property type="match status" value="1"/>
</dbReference>
<comment type="caution">
    <text evidence="8">The sequence shown here is derived from an EMBL/GenBank/DDBJ whole genome shotgun (WGS) entry which is preliminary data.</text>
</comment>
<dbReference type="InterPro" id="IPR000192">
    <property type="entry name" value="Aminotrans_V_dom"/>
</dbReference>
<dbReference type="InterPro" id="IPR015424">
    <property type="entry name" value="PyrdxlP-dep_Trfase"/>
</dbReference>
<evidence type="ECO:0000256" key="2">
    <source>
        <dbReference type="ARBA" id="ARBA00006490"/>
    </source>
</evidence>
<feature type="domain" description="Aminotransferase class V" evidence="7">
    <location>
        <begin position="2"/>
        <end position="363"/>
    </location>
</feature>
<sequence>MIYLDNSATTKPDATVLQSFMQVNEKYYGNPSSIHKMGGEVEKLQTKAREQAAQLLGVNPSEIIFTSGGTEGNNMAIKGIALQHQQRGKHIITSSIEHPAVYDTCLSLEKLGFTVTVLPVNEHGIVDVKALKAAITEETILVSIMHVNNEIGAIQPMEEIGEIVRAHKKIFFHVDAVQALGKIPVHIKRANVDLCTFSGHKINGLKGTGLLYVRDGVTLFPLFHGGGQEHGLRSGTENVAGNVAFVRALRLILECEAKKSEHLHSIQKQLLEGLAEMAHIYVNSTAEGAPHIVHFSVPGIKPEVLIHALYEEGIILSTKSACSSKQEDKSRVLEACGKSEEIATSGIRLSTSYHTTEAEVTQFLTVLHSTVTQLKGILG</sequence>
<evidence type="ECO:0000256" key="4">
    <source>
        <dbReference type="ARBA" id="ARBA00022898"/>
    </source>
</evidence>
<dbReference type="AlphaFoldDB" id="A0A9D1TIV1"/>
<dbReference type="PIRSF" id="PIRSF005572">
    <property type="entry name" value="NifS"/>
    <property type="match status" value="1"/>
</dbReference>
<keyword evidence="5" id="KW-0408">Iron</keyword>
<dbReference type="NCBIfam" id="NF002806">
    <property type="entry name" value="PRK02948.1"/>
    <property type="match status" value="1"/>
</dbReference>
<dbReference type="GO" id="GO:0031071">
    <property type="term" value="F:cysteine desulfurase activity"/>
    <property type="evidence" value="ECO:0007669"/>
    <property type="project" value="UniProtKB-ARBA"/>
</dbReference>
<accession>A0A9D1TIV1</accession>
<dbReference type="EMBL" id="DXHX01000025">
    <property type="protein sequence ID" value="HIV73781.1"/>
    <property type="molecule type" value="Genomic_DNA"/>
</dbReference>
<dbReference type="PANTHER" id="PTHR11601">
    <property type="entry name" value="CYSTEINE DESULFURYLASE FAMILY MEMBER"/>
    <property type="match status" value="1"/>
</dbReference>
<evidence type="ECO:0000256" key="1">
    <source>
        <dbReference type="ARBA" id="ARBA00001933"/>
    </source>
</evidence>
<name>A0A9D1TIV1_9BACI</name>
<dbReference type="FunFam" id="3.40.640.10:FF:000084">
    <property type="entry name" value="IscS-like cysteine desulfurase"/>
    <property type="match status" value="1"/>
</dbReference>
<evidence type="ECO:0000313" key="8">
    <source>
        <dbReference type="EMBL" id="HIV73781.1"/>
    </source>
</evidence>
<evidence type="ECO:0000256" key="5">
    <source>
        <dbReference type="ARBA" id="ARBA00023004"/>
    </source>
</evidence>
<dbReference type="Gene3D" id="3.90.1150.10">
    <property type="entry name" value="Aspartate Aminotransferase, domain 1"/>
    <property type="match status" value="1"/>
</dbReference>
<dbReference type="GO" id="GO:0046872">
    <property type="term" value="F:metal ion binding"/>
    <property type="evidence" value="ECO:0007669"/>
    <property type="project" value="UniProtKB-KW"/>
</dbReference>
<comment type="cofactor">
    <cofactor evidence="1">
        <name>pyridoxal 5'-phosphate</name>
        <dbReference type="ChEBI" id="CHEBI:597326"/>
    </cofactor>
</comment>
<dbReference type="InterPro" id="IPR016454">
    <property type="entry name" value="Cysteine_dSase"/>
</dbReference>
<dbReference type="PANTHER" id="PTHR11601:SF50">
    <property type="entry name" value="CYSTEINE DESULFURASE ISCS 2-RELATED"/>
    <property type="match status" value="1"/>
</dbReference>
<dbReference type="Gene3D" id="3.40.640.10">
    <property type="entry name" value="Type I PLP-dependent aspartate aminotransferase-like (Major domain)"/>
    <property type="match status" value="1"/>
</dbReference>
<reference evidence="8" key="1">
    <citation type="journal article" date="2021" name="PeerJ">
        <title>Extensive microbial diversity within the chicken gut microbiome revealed by metagenomics and culture.</title>
        <authorList>
            <person name="Gilroy R."/>
            <person name="Ravi A."/>
            <person name="Getino M."/>
            <person name="Pursley I."/>
            <person name="Horton D.L."/>
            <person name="Alikhan N.F."/>
            <person name="Baker D."/>
            <person name="Gharbi K."/>
            <person name="Hall N."/>
            <person name="Watson M."/>
            <person name="Adriaenssens E.M."/>
            <person name="Foster-Nyarko E."/>
            <person name="Jarju S."/>
            <person name="Secka A."/>
            <person name="Antonio M."/>
            <person name="Oren A."/>
            <person name="Chaudhuri R.R."/>
            <person name="La Ragione R."/>
            <person name="Hildebrand F."/>
            <person name="Pallen M.J."/>
        </authorList>
    </citation>
    <scope>NUCLEOTIDE SEQUENCE</scope>
    <source>
        <strain evidence="8">CHK169-2315</strain>
    </source>
</reference>
<keyword evidence="6" id="KW-0411">Iron-sulfur</keyword>